<dbReference type="Proteomes" id="UP000735302">
    <property type="component" value="Unassembled WGS sequence"/>
</dbReference>
<feature type="compositionally biased region" description="Basic and acidic residues" evidence="1">
    <location>
        <begin position="20"/>
        <end position="38"/>
    </location>
</feature>
<evidence type="ECO:0000313" key="3">
    <source>
        <dbReference type="Proteomes" id="UP000735302"/>
    </source>
</evidence>
<protein>
    <submittedName>
        <fullName evidence="2">Uncharacterized protein</fullName>
    </submittedName>
</protein>
<name>A0AAV4AX28_9GAST</name>
<evidence type="ECO:0000313" key="2">
    <source>
        <dbReference type="EMBL" id="GFO12910.1"/>
    </source>
</evidence>
<evidence type="ECO:0000256" key="1">
    <source>
        <dbReference type="SAM" id="MobiDB-lite"/>
    </source>
</evidence>
<dbReference type="AlphaFoldDB" id="A0AAV4AX28"/>
<sequence length="136" mass="16018">MEGQGARARKIRERGKRGDRRRDQEVKREVEGGYGERDKRKRGGRGMGRGQKKTDTGEEEGRKEGEEAKVRERESDGEEIAREFNLFKISQREKKTLNMRRMKISRYDLKFEGKLKQGDVYDSLVFFSFHLLTSRT</sequence>
<comment type="caution">
    <text evidence="2">The sequence shown here is derived from an EMBL/GenBank/DDBJ whole genome shotgun (WGS) entry which is preliminary data.</text>
</comment>
<feature type="compositionally biased region" description="Basic and acidic residues" evidence="1">
    <location>
        <begin position="52"/>
        <end position="76"/>
    </location>
</feature>
<gene>
    <name evidence="2" type="ORF">PoB_003941500</name>
</gene>
<reference evidence="2 3" key="1">
    <citation type="journal article" date="2021" name="Elife">
        <title>Chloroplast acquisition without the gene transfer in kleptoplastic sea slugs, Plakobranchus ocellatus.</title>
        <authorList>
            <person name="Maeda T."/>
            <person name="Takahashi S."/>
            <person name="Yoshida T."/>
            <person name="Shimamura S."/>
            <person name="Takaki Y."/>
            <person name="Nagai Y."/>
            <person name="Toyoda A."/>
            <person name="Suzuki Y."/>
            <person name="Arimoto A."/>
            <person name="Ishii H."/>
            <person name="Satoh N."/>
            <person name="Nishiyama T."/>
            <person name="Hasebe M."/>
            <person name="Maruyama T."/>
            <person name="Minagawa J."/>
            <person name="Obokata J."/>
            <person name="Shigenobu S."/>
        </authorList>
    </citation>
    <scope>NUCLEOTIDE SEQUENCE [LARGE SCALE GENOMIC DNA]</scope>
</reference>
<feature type="compositionally biased region" description="Basic residues" evidence="1">
    <location>
        <begin position="7"/>
        <end position="19"/>
    </location>
</feature>
<accession>A0AAV4AX28</accession>
<feature type="region of interest" description="Disordered" evidence="1">
    <location>
        <begin position="1"/>
        <end position="76"/>
    </location>
</feature>
<keyword evidence="3" id="KW-1185">Reference proteome</keyword>
<dbReference type="EMBL" id="BLXT01004477">
    <property type="protein sequence ID" value="GFO12910.1"/>
    <property type="molecule type" value="Genomic_DNA"/>
</dbReference>
<proteinExistence type="predicted"/>
<organism evidence="2 3">
    <name type="scientific">Plakobranchus ocellatus</name>
    <dbReference type="NCBI Taxonomy" id="259542"/>
    <lineage>
        <taxon>Eukaryota</taxon>
        <taxon>Metazoa</taxon>
        <taxon>Spiralia</taxon>
        <taxon>Lophotrochozoa</taxon>
        <taxon>Mollusca</taxon>
        <taxon>Gastropoda</taxon>
        <taxon>Heterobranchia</taxon>
        <taxon>Euthyneura</taxon>
        <taxon>Panpulmonata</taxon>
        <taxon>Sacoglossa</taxon>
        <taxon>Placobranchoidea</taxon>
        <taxon>Plakobranchidae</taxon>
        <taxon>Plakobranchus</taxon>
    </lineage>
</organism>